<keyword evidence="12 20" id="KW-1133">Transmembrane helix</keyword>
<dbReference type="EMBL" id="JFHD01000012">
    <property type="protein sequence ID" value="KDR29612.1"/>
    <property type="molecule type" value="Genomic_DNA"/>
</dbReference>
<dbReference type="Pfam" id="PF01627">
    <property type="entry name" value="Hpt"/>
    <property type="match status" value="1"/>
</dbReference>
<keyword evidence="11" id="KW-0067">ATP-binding</keyword>
<evidence type="ECO:0000313" key="25">
    <source>
        <dbReference type="Proteomes" id="UP000027451"/>
    </source>
</evidence>
<dbReference type="InterPro" id="IPR011006">
    <property type="entry name" value="CheY-like_superfamily"/>
</dbReference>
<evidence type="ECO:0000256" key="15">
    <source>
        <dbReference type="ARBA" id="ARBA00023136"/>
    </source>
</evidence>
<evidence type="ECO:0000256" key="2">
    <source>
        <dbReference type="ARBA" id="ARBA00004429"/>
    </source>
</evidence>
<evidence type="ECO:0000259" key="23">
    <source>
        <dbReference type="PROSITE" id="PS50894"/>
    </source>
</evidence>
<dbReference type="CDD" id="cd17546">
    <property type="entry name" value="REC_hyHK_CKI1_RcsC-like"/>
    <property type="match status" value="1"/>
</dbReference>
<feature type="modified residue" description="Phosphohistidine" evidence="18">
    <location>
        <position position="1029"/>
    </location>
</feature>
<dbReference type="Pfam" id="PF00072">
    <property type="entry name" value="Response_reg"/>
    <property type="match status" value="1"/>
</dbReference>
<dbReference type="PROSITE" id="PS50109">
    <property type="entry name" value="HIS_KIN"/>
    <property type="match status" value="1"/>
</dbReference>
<dbReference type="Pfam" id="PF02518">
    <property type="entry name" value="HATPase_c"/>
    <property type="match status" value="1"/>
</dbReference>
<feature type="domain" description="Histidine kinase" evidence="21">
    <location>
        <begin position="501"/>
        <end position="717"/>
    </location>
</feature>
<dbReference type="PANTHER" id="PTHR43047">
    <property type="entry name" value="TWO-COMPONENT HISTIDINE PROTEIN KINASE"/>
    <property type="match status" value="1"/>
</dbReference>
<reference evidence="24 25" key="1">
    <citation type="submission" date="2014-03" db="EMBL/GenBank/DDBJ databases">
        <title>Draft Genome Sequences of Four Burkholderia Strains.</title>
        <authorList>
            <person name="Liu X.Y."/>
            <person name="Li C.X."/>
            <person name="Xu J.H."/>
        </authorList>
    </citation>
    <scope>NUCLEOTIDE SEQUENCE [LARGE SCALE GENOMIC DNA]</scope>
    <source>
        <strain evidence="24 25">OP-1</strain>
    </source>
</reference>
<dbReference type="GO" id="GO:0005886">
    <property type="term" value="C:plasma membrane"/>
    <property type="evidence" value="ECO:0007669"/>
    <property type="project" value="UniProtKB-SubCell"/>
</dbReference>
<dbReference type="SUPFAM" id="SSF47384">
    <property type="entry name" value="Homodimeric domain of signal transducing histidine kinase"/>
    <property type="match status" value="1"/>
</dbReference>
<dbReference type="InterPro" id="IPR001789">
    <property type="entry name" value="Sig_transdc_resp-reg_receiver"/>
</dbReference>
<evidence type="ECO:0000256" key="3">
    <source>
        <dbReference type="ARBA" id="ARBA00012438"/>
    </source>
</evidence>
<keyword evidence="7" id="KW-0808">Transferase</keyword>
<dbReference type="InterPro" id="IPR008207">
    <property type="entry name" value="Sig_transdc_His_kin_Hpt_dom"/>
</dbReference>
<dbReference type="SMART" id="SM00388">
    <property type="entry name" value="HisKA"/>
    <property type="match status" value="1"/>
</dbReference>
<dbReference type="InterPro" id="IPR003661">
    <property type="entry name" value="HisK_dim/P_dom"/>
</dbReference>
<keyword evidence="11" id="KW-0547">Nucleotide-binding</keyword>
<sequence length="1088" mass="118460">MEHVFAASRDSPLQMLRMLEDNLKRERRIFAVAIGLLIFSSMCAAFAAIVFLVNSTLKTELADVQSVMRGVNIGIFSRYNMLKTGELLLEVTPQDYHPSPNGPRAALPCAPLPSDSEDASMSRICSAALRAIPDGSLPFSLQFARFDGSASYGFEFFTKRDADEGPGTERLRSLVDTAKATMSSRGLDPVSVAREHSVLWFRAPALLGFESSTIVMFMVVEKNDRPVAFVFTKVDVERVLKLVRPAALNSEITIFSDDGTVLAGDASGDARFVDKHLEKGPPGVSHWIMGHGWGARMEPLALGVGHIVVSLPTATNLAVKRTEVSVIVLVEAALSTMLVALYRYWNYRFLTRTYEQACRAVEGEILNHLQVQVTPVGLCIALRSDFSAIAANQVARNLLDLDASAMHLPAALCVAFHQHGMSLPAKGDAAVIWQFECTLEKADQSSRHLKISYTSAVVNKTDVLFCAIADITEHHEAERLLREAKETSDAAAKAKLNFFASMSHEIRTPLSWLVGNLELVARGPLAAEQEARVGAMQASAGALLQVVNDVLDFSKMDVGEMRLSEEPASIRDIVMRVMVGHSPIANRQGLRLFVVIDRECPSRLWLDPIRVAQILNNLLGNALKFTYSGKVVVRARWVDGALALSVADSGIGIPEAQRQMLFQPFVQGDAHRLTQARGTGLGLSICEHLCRLMKGRIALESTEGVGTRITVTLPLQVAESSPDEADALLVGRPAILYRANEHREWFDALFDAERSSITYITNEGAAANVEGCDCLIATDEISDDEIDARWTDRARVIRVTQDGPLVPVARENGEIAVSIFAAKEFREAVQIVRDGRHHAISASPIRSAPLQPASANPGATVLIAEDNRLNRGLLRDQLLTLGASVIEAADGEEALDLLRKNRVDLVLTDMDMPKMNGAQLLAAARALDPSMRVYAVSASASATDVQRGRDAGFTDYLTKPVALSVLADVLRTLAVDEGNASADDASPPRLPTVPAPYVAAFVQQIGEDIAALDAICSQRDAPALRRWAHKLAGGLSVLGPSMLFDECEELRATLREAGNWVEDVETYVSLIRSDLLELRDLHRDTIHG</sequence>
<dbReference type="AlphaFoldDB" id="A0A656QLG0"/>
<evidence type="ECO:0000256" key="17">
    <source>
        <dbReference type="ARBA" id="ARBA00070152"/>
    </source>
</evidence>
<evidence type="ECO:0000256" key="9">
    <source>
        <dbReference type="ARBA" id="ARBA00022729"/>
    </source>
</evidence>
<evidence type="ECO:0000256" key="5">
    <source>
        <dbReference type="ARBA" id="ARBA00022519"/>
    </source>
</evidence>
<keyword evidence="5" id="KW-0997">Cell inner membrane</keyword>
<dbReference type="Gene3D" id="1.20.120.160">
    <property type="entry name" value="HPT domain"/>
    <property type="match status" value="1"/>
</dbReference>
<dbReference type="SUPFAM" id="SSF47226">
    <property type="entry name" value="Histidine-containing phosphotransfer domain, HPT domain"/>
    <property type="match status" value="1"/>
</dbReference>
<evidence type="ECO:0000256" key="10">
    <source>
        <dbReference type="ARBA" id="ARBA00022777"/>
    </source>
</evidence>
<dbReference type="Proteomes" id="UP000027451">
    <property type="component" value="Unassembled WGS sequence"/>
</dbReference>
<organism evidence="24 25">
    <name type="scientific">Caballeronia zhejiangensis</name>
    <dbReference type="NCBI Taxonomy" id="871203"/>
    <lineage>
        <taxon>Bacteria</taxon>
        <taxon>Pseudomonadati</taxon>
        <taxon>Pseudomonadota</taxon>
        <taxon>Betaproteobacteria</taxon>
        <taxon>Burkholderiales</taxon>
        <taxon>Burkholderiaceae</taxon>
        <taxon>Caballeronia</taxon>
    </lineage>
</organism>
<dbReference type="SMART" id="SM00387">
    <property type="entry name" value="HATPase_c"/>
    <property type="match status" value="1"/>
</dbReference>
<keyword evidence="10" id="KW-0418">Kinase</keyword>
<dbReference type="Pfam" id="PF00512">
    <property type="entry name" value="HisKA"/>
    <property type="match status" value="1"/>
</dbReference>
<comment type="catalytic activity">
    <reaction evidence="1">
        <text>ATP + protein L-histidine = ADP + protein N-phospho-L-histidine.</text>
        <dbReference type="EC" id="2.7.13.3"/>
    </reaction>
</comment>
<feature type="modified residue" description="4-aspartylphosphate" evidence="19">
    <location>
        <position position="909"/>
    </location>
</feature>
<dbReference type="SMART" id="SM00448">
    <property type="entry name" value="REC"/>
    <property type="match status" value="1"/>
</dbReference>
<comment type="caution">
    <text evidence="24">The sequence shown here is derived from an EMBL/GenBank/DDBJ whole genome shotgun (WGS) entry which is preliminary data.</text>
</comment>
<dbReference type="PANTHER" id="PTHR43047:SF64">
    <property type="entry name" value="HISTIDINE KINASE CONTAINING CHEY-HOMOLOGOUS RECEIVER DOMAIN AND PAS DOMAIN-RELATED"/>
    <property type="match status" value="1"/>
</dbReference>
<dbReference type="InterPro" id="IPR036890">
    <property type="entry name" value="HATPase_C_sf"/>
</dbReference>
<dbReference type="CDD" id="cd00082">
    <property type="entry name" value="HisKA"/>
    <property type="match status" value="1"/>
</dbReference>
<dbReference type="EC" id="2.7.13.3" evidence="3"/>
<evidence type="ECO:0000256" key="8">
    <source>
        <dbReference type="ARBA" id="ARBA00022692"/>
    </source>
</evidence>
<dbReference type="SUPFAM" id="SSF52172">
    <property type="entry name" value="CheY-like"/>
    <property type="match status" value="1"/>
</dbReference>
<protein>
    <recommendedName>
        <fullName evidence="17">Virulence sensor protein BvgS</fullName>
        <ecNumber evidence="3">2.7.13.3</ecNumber>
    </recommendedName>
</protein>
<gene>
    <name evidence="24" type="ORF">BG60_05920</name>
</gene>
<name>A0A656QLG0_9BURK</name>
<dbReference type="Gene3D" id="3.40.50.2300">
    <property type="match status" value="1"/>
</dbReference>
<dbReference type="PRINTS" id="PR00344">
    <property type="entry name" value="BCTRLSENSOR"/>
</dbReference>
<evidence type="ECO:0000259" key="21">
    <source>
        <dbReference type="PROSITE" id="PS50109"/>
    </source>
</evidence>
<dbReference type="InterPro" id="IPR005467">
    <property type="entry name" value="His_kinase_dom"/>
</dbReference>
<keyword evidence="13" id="KW-0902">Two-component regulatory system</keyword>
<feature type="domain" description="Response regulatory" evidence="22">
    <location>
        <begin position="860"/>
        <end position="974"/>
    </location>
</feature>
<evidence type="ECO:0000256" key="7">
    <source>
        <dbReference type="ARBA" id="ARBA00022679"/>
    </source>
</evidence>
<evidence type="ECO:0000256" key="16">
    <source>
        <dbReference type="ARBA" id="ARBA00058004"/>
    </source>
</evidence>
<dbReference type="FunFam" id="3.30.565.10:FF:000010">
    <property type="entry name" value="Sensor histidine kinase RcsC"/>
    <property type="match status" value="1"/>
</dbReference>
<evidence type="ECO:0000256" key="18">
    <source>
        <dbReference type="PROSITE-ProRule" id="PRU00110"/>
    </source>
</evidence>
<keyword evidence="6 19" id="KW-0597">Phosphoprotein</keyword>
<dbReference type="InterPro" id="IPR003594">
    <property type="entry name" value="HATPase_dom"/>
</dbReference>
<keyword evidence="15 20" id="KW-0472">Membrane</keyword>
<comment type="subcellular location">
    <subcellularLocation>
        <location evidence="2">Cell inner membrane</location>
        <topology evidence="2">Multi-pass membrane protein</topology>
    </subcellularLocation>
</comment>
<dbReference type="CDD" id="cd16922">
    <property type="entry name" value="HATPase_EvgS-ArcB-TorS-like"/>
    <property type="match status" value="1"/>
</dbReference>
<keyword evidence="14" id="KW-0843">Virulence</keyword>
<dbReference type="GO" id="GO:0000155">
    <property type="term" value="F:phosphorelay sensor kinase activity"/>
    <property type="evidence" value="ECO:0007669"/>
    <property type="project" value="InterPro"/>
</dbReference>
<dbReference type="PROSITE" id="PS50894">
    <property type="entry name" value="HPT"/>
    <property type="match status" value="1"/>
</dbReference>
<evidence type="ECO:0000259" key="22">
    <source>
        <dbReference type="PROSITE" id="PS50110"/>
    </source>
</evidence>
<dbReference type="Gene3D" id="1.10.287.130">
    <property type="match status" value="1"/>
</dbReference>
<evidence type="ECO:0000256" key="6">
    <source>
        <dbReference type="ARBA" id="ARBA00022553"/>
    </source>
</evidence>
<dbReference type="InterPro" id="IPR004358">
    <property type="entry name" value="Sig_transdc_His_kin-like_C"/>
</dbReference>
<evidence type="ECO:0000256" key="19">
    <source>
        <dbReference type="PROSITE-ProRule" id="PRU00169"/>
    </source>
</evidence>
<comment type="function">
    <text evidence="16">Member of the two-component regulatory system BvgS/BvgA. Phosphorylates BvgA via a four-step phosphorelay in response to environmental signals.</text>
</comment>
<evidence type="ECO:0000256" key="12">
    <source>
        <dbReference type="ARBA" id="ARBA00022989"/>
    </source>
</evidence>
<evidence type="ECO:0000256" key="1">
    <source>
        <dbReference type="ARBA" id="ARBA00000085"/>
    </source>
</evidence>
<evidence type="ECO:0000256" key="20">
    <source>
        <dbReference type="SAM" id="Phobius"/>
    </source>
</evidence>
<accession>A0A656QLG0</accession>
<keyword evidence="4" id="KW-1003">Cell membrane</keyword>
<keyword evidence="25" id="KW-1185">Reference proteome</keyword>
<evidence type="ECO:0000256" key="13">
    <source>
        <dbReference type="ARBA" id="ARBA00023012"/>
    </source>
</evidence>
<evidence type="ECO:0000256" key="11">
    <source>
        <dbReference type="ARBA" id="ARBA00022840"/>
    </source>
</evidence>
<dbReference type="InterPro" id="IPR036641">
    <property type="entry name" value="HPT_dom_sf"/>
</dbReference>
<feature type="domain" description="HPt" evidence="23">
    <location>
        <begin position="990"/>
        <end position="1088"/>
    </location>
</feature>
<feature type="transmembrane region" description="Helical" evidence="20">
    <location>
        <begin position="29"/>
        <end position="53"/>
    </location>
</feature>
<dbReference type="PROSITE" id="PS50110">
    <property type="entry name" value="RESPONSE_REGULATORY"/>
    <property type="match status" value="1"/>
</dbReference>
<proteinExistence type="predicted"/>
<dbReference type="SUPFAM" id="SSF55874">
    <property type="entry name" value="ATPase domain of HSP90 chaperone/DNA topoisomerase II/histidine kinase"/>
    <property type="match status" value="1"/>
</dbReference>
<evidence type="ECO:0000256" key="14">
    <source>
        <dbReference type="ARBA" id="ARBA00023026"/>
    </source>
</evidence>
<keyword evidence="8 20" id="KW-0812">Transmembrane</keyword>
<evidence type="ECO:0000256" key="4">
    <source>
        <dbReference type="ARBA" id="ARBA00022475"/>
    </source>
</evidence>
<keyword evidence="9" id="KW-0732">Signal</keyword>
<evidence type="ECO:0000313" key="24">
    <source>
        <dbReference type="EMBL" id="KDR29612.1"/>
    </source>
</evidence>
<dbReference type="Gene3D" id="3.30.565.10">
    <property type="entry name" value="Histidine kinase-like ATPase, C-terminal domain"/>
    <property type="match status" value="1"/>
</dbReference>
<dbReference type="InterPro" id="IPR036097">
    <property type="entry name" value="HisK_dim/P_sf"/>
</dbReference>